<dbReference type="eggNOG" id="COG1404">
    <property type="taxonomic scope" value="Bacteria"/>
</dbReference>
<dbReference type="STRING" id="459349.CLOAM0061"/>
<keyword evidence="5" id="KW-1185">Reference proteome</keyword>
<dbReference type="Gene3D" id="2.60.40.4070">
    <property type="match status" value="1"/>
</dbReference>
<keyword evidence="1" id="KW-0732">Signal</keyword>
<dbReference type="NCBIfam" id="TIGR04183">
    <property type="entry name" value="Por_Secre_tail"/>
    <property type="match status" value="1"/>
</dbReference>
<dbReference type="RefSeq" id="WP_015423836.1">
    <property type="nucleotide sequence ID" value="NC_020449.1"/>
</dbReference>
<evidence type="ECO:0008006" key="6">
    <source>
        <dbReference type="Google" id="ProtNLM"/>
    </source>
</evidence>
<evidence type="ECO:0000313" key="4">
    <source>
        <dbReference type="EMBL" id="CAO79975.1"/>
    </source>
</evidence>
<feature type="domain" description="Cleaved adhesin" evidence="2">
    <location>
        <begin position="31"/>
        <end position="124"/>
    </location>
</feature>
<dbReference type="eggNOG" id="COG1572">
    <property type="taxonomic scope" value="Bacteria"/>
</dbReference>
<proteinExistence type="predicted"/>
<dbReference type="Pfam" id="PF13860">
    <property type="entry name" value="FlgD_ig"/>
    <property type="match status" value="1"/>
</dbReference>
<dbReference type="Gene3D" id="2.60.120.200">
    <property type="match status" value="1"/>
</dbReference>
<dbReference type="Pfam" id="PF07675">
    <property type="entry name" value="Cleaved_Adhesin"/>
    <property type="match status" value="1"/>
</dbReference>
<evidence type="ECO:0000313" key="5">
    <source>
        <dbReference type="Proteomes" id="UP000002019"/>
    </source>
</evidence>
<dbReference type="OrthoDB" id="5377264at2"/>
<reference evidence="4 5" key="1">
    <citation type="journal article" date="2008" name="J. Bacteriol.">
        <title>'Candidatus Cloacamonas acidaminovorans': genome sequence reconstruction provides a first glimpse of a new bacterial division.</title>
        <authorList>
            <person name="Pelletier E."/>
            <person name="Kreimeyer A."/>
            <person name="Bocs S."/>
            <person name="Rouy Z."/>
            <person name="Gyapay G."/>
            <person name="Chouari R."/>
            <person name="Riviere D."/>
            <person name="Ganesan A."/>
            <person name="Daegelen P."/>
            <person name="Sghir A."/>
            <person name="Cohen G.N."/>
            <person name="Medigue C."/>
            <person name="Weissenbach J."/>
            <person name="Le Paslier D."/>
        </authorList>
    </citation>
    <scope>NUCLEOTIDE SEQUENCE [LARGE SCALE GENOMIC DNA]</scope>
    <source>
        <strain evidence="5">Evry</strain>
    </source>
</reference>
<dbReference type="InterPro" id="IPR011628">
    <property type="entry name" value="Cleaved_adhesin"/>
</dbReference>
<organism evidence="4 5">
    <name type="scientific">Cloacimonas acidaminovorans (strain Evry)</name>
    <dbReference type="NCBI Taxonomy" id="459349"/>
    <lineage>
        <taxon>Bacteria</taxon>
        <taxon>Pseudomonadati</taxon>
        <taxon>Candidatus Cloacimonadota</taxon>
        <taxon>Candidatus Cloacimonadia</taxon>
        <taxon>Candidatus Cloacimonadales</taxon>
        <taxon>Candidatus Cloacimonadaceae</taxon>
        <taxon>Candidatus Cloacimonas</taxon>
    </lineage>
</organism>
<name>B0VIR5_CLOAI</name>
<protein>
    <recommendedName>
        <fullName evidence="6">FlgD Ig-like domain-containing protein</fullName>
    </recommendedName>
</protein>
<evidence type="ECO:0000256" key="1">
    <source>
        <dbReference type="SAM" id="SignalP"/>
    </source>
</evidence>
<dbReference type="HOGENOM" id="CLU_285248_0_0_0"/>
<dbReference type="Proteomes" id="UP000002019">
    <property type="component" value="Chromosome"/>
</dbReference>
<dbReference type="EMBL" id="CU466930">
    <property type="protein sequence ID" value="CAO79975.1"/>
    <property type="molecule type" value="Genomic_DNA"/>
</dbReference>
<dbReference type="InterPro" id="IPR013783">
    <property type="entry name" value="Ig-like_fold"/>
</dbReference>
<feature type="chain" id="PRO_5002755108" description="FlgD Ig-like domain-containing protein" evidence="1">
    <location>
        <begin position="20"/>
        <end position="1086"/>
    </location>
</feature>
<dbReference type="KEGG" id="caci:CLOAM0061"/>
<dbReference type="InterPro" id="IPR025965">
    <property type="entry name" value="FlgD/Vpr_Ig-like"/>
</dbReference>
<gene>
    <name evidence="4" type="ordered locus">CLOAM0061</name>
</gene>
<dbReference type="NCBIfam" id="NF038128">
    <property type="entry name" value="choice_anch_J"/>
    <property type="match status" value="1"/>
</dbReference>
<feature type="signal peptide" evidence="1">
    <location>
        <begin position="1"/>
        <end position="19"/>
    </location>
</feature>
<accession>B0VIR5</accession>
<sequence>MKKSFLLCLLICCSAFAFGQWHIDEDFEGITTLPAGWITYDDGDGMTWRNLENASHAHSGTRFAFADNYFPNQNCDWLITPQLHIANGDSLKFYTRAWFDTENLQVYVSTTGNAISNFNTQILNLQGLGTTFQYASYNLSAYAGQNIYIGFKWQCVTYGIIVDDVKIGQPVIVTPELNLPESITFWQGETITVDFTPYIVATDINNIQLTWQTPEHISISATGLALTFSSDNWNGTENITFTLTDNITGLTATDTMQIIVHPIPTVDMALQTILSPGNMVFVNSAFNPTVTVKNNGQILWEDQLEIFFQVYNSQNVLVESVSSYFNPVLQPEATFEAVFPPLSISSEGVYTGTFQINISDNNPTNDTISCVFNVILRVNTGGPDAFGYRYIDSTAENGPDFNWIDISATGTSTIMYGVNAFNGDDNFSEPIPLGFNFPFYGISYSTAYVDINGEILLAPNTWYTEYPDNGWGNDGNMFNYMYPIPGYSAMPGLIAVYWDDLHCEQGTGDIYFQSFGEEPNRYCVIQWHNLRFHAGTGVSTLLDFEVILQENGEIIMQYNSTATGQTGANVPHDNGKSATVALQSADATMGICYLREIVQNNTYIGVEPAGNLLFNGLALRFYSGEDTQAPFITHSAPGNTFNQSPLITARILDLSELNNVTLHYNLGEGWNALEGMATGNGNYDFALPLLPTGHTFSYYFAAADVCGNSSTLPAGAPIEVFQFKILPSENTSVLLAYSGKQDYQNTELPVYIEQLNNANIAYDIYDWEEFAEYTIPNTYSTILAYACTGTASPATLYLSQKLMDFLNSGTIDNPKNLFFSSDGFAFSQSGTPNSHPMKQLLNGYFRTFAVSTGGGGGTNGLAGPDVFSYQSGTIMCTTYSPVGTIGTEYSVYANSPDCIFAYDEVPDWYADLVPYPEIGAMNAFVFEDGPVEGHAYLYHGVCATAVQTPIFRTFYFSFDFSQLNNPAQREELFADLMDWFEVYPTSINENELPIVQSKLQTNYPNPFNPATTIAFTLAKADKVEIVIYNLKGQKVKTLLSDNLLAGNHSIVWDGKDDKGKTLSSGIYLVKMKTGKTIDTRKITMLK</sequence>
<dbReference type="AlphaFoldDB" id="B0VIR5"/>
<evidence type="ECO:0000259" key="2">
    <source>
        <dbReference type="Pfam" id="PF07675"/>
    </source>
</evidence>
<evidence type="ECO:0000259" key="3">
    <source>
        <dbReference type="Pfam" id="PF13860"/>
    </source>
</evidence>
<feature type="domain" description="FlgD/Vpr Ig-like" evidence="3">
    <location>
        <begin position="1017"/>
        <end position="1073"/>
    </location>
</feature>
<dbReference type="InterPro" id="IPR026444">
    <property type="entry name" value="Secre_tail"/>
</dbReference>
<dbReference type="Gene3D" id="2.60.40.10">
    <property type="entry name" value="Immunoglobulins"/>
    <property type="match status" value="1"/>
</dbReference>